<proteinExistence type="predicted"/>
<accession>A0ABU8VWT7</accession>
<sequence length="131" mass="14381">MQNTNIKTDAVGTTAALLQPRDRVLYVNDENGQQVAHVKLSTGEYVTVDADAWDMLRAVGCSSGWARTANPATGKTSITFPSRSPRMPMVFLSRLITGASRRQRVIHTRGPFDLRRSSLKLVDLVAAEVPQ</sequence>
<keyword evidence="2" id="KW-1185">Reference proteome</keyword>
<organism evidence="1 2">
    <name type="scientific">Variovorax humicola</name>
    <dbReference type="NCBI Taxonomy" id="1769758"/>
    <lineage>
        <taxon>Bacteria</taxon>
        <taxon>Pseudomonadati</taxon>
        <taxon>Pseudomonadota</taxon>
        <taxon>Betaproteobacteria</taxon>
        <taxon>Burkholderiales</taxon>
        <taxon>Comamonadaceae</taxon>
        <taxon>Variovorax</taxon>
    </lineage>
</organism>
<evidence type="ECO:0000313" key="1">
    <source>
        <dbReference type="EMBL" id="MEJ8822233.1"/>
    </source>
</evidence>
<comment type="caution">
    <text evidence="1">The sequence shown here is derived from an EMBL/GenBank/DDBJ whole genome shotgun (WGS) entry which is preliminary data.</text>
</comment>
<dbReference type="EMBL" id="JBBKZV010000004">
    <property type="protein sequence ID" value="MEJ8822233.1"/>
    <property type="molecule type" value="Genomic_DNA"/>
</dbReference>
<dbReference type="Proteomes" id="UP001363010">
    <property type="component" value="Unassembled WGS sequence"/>
</dbReference>
<reference evidence="1 2" key="1">
    <citation type="submission" date="2024-03" db="EMBL/GenBank/DDBJ databases">
        <title>Novel species of the genus Variovorax.</title>
        <authorList>
            <person name="Liu Q."/>
            <person name="Xin Y.-H."/>
        </authorList>
    </citation>
    <scope>NUCLEOTIDE SEQUENCE [LARGE SCALE GENOMIC DNA]</scope>
    <source>
        <strain evidence="1 2">KACC 18501</strain>
    </source>
</reference>
<evidence type="ECO:0000313" key="2">
    <source>
        <dbReference type="Proteomes" id="UP001363010"/>
    </source>
</evidence>
<protein>
    <submittedName>
        <fullName evidence="1">Uncharacterized protein</fullName>
    </submittedName>
</protein>
<dbReference type="RefSeq" id="WP_340363283.1">
    <property type="nucleotide sequence ID" value="NZ_JBBKZV010000004.1"/>
</dbReference>
<name>A0ABU8VWT7_9BURK</name>
<gene>
    <name evidence="1" type="ORF">WKW80_09295</name>
</gene>